<feature type="domain" description="RNase H type-1" evidence="2">
    <location>
        <begin position="113"/>
        <end position="248"/>
    </location>
</feature>
<dbReference type="EMBL" id="SOSA01001191">
    <property type="protein sequence ID" value="THC87471.1"/>
    <property type="molecule type" value="Genomic_DNA"/>
</dbReference>
<dbReference type="STRING" id="1220188.A0A4S3J3Z9"/>
<feature type="region of interest" description="Disordered" evidence="1">
    <location>
        <begin position="443"/>
        <end position="488"/>
    </location>
</feature>
<dbReference type="VEuPathDB" id="FungiDB:EYZ11_013085"/>
<dbReference type="GO" id="GO:0003676">
    <property type="term" value="F:nucleic acid binding"/>
    <property type="evidence" value="ECO:0007669"/>
    <property type="project" value="InterPro"/>
</dbReference>
<dbReference type="PROSITE" id="PS50879">
    <property type="entry name" value="RNASE_H_1"/>
    <property type="match status" value="1"/>
</dbReference>
<feature type="compositionally biased region" description="Basic and acidic residues" evidence="1">
    <location>
        <begin position="471"/>
        <end position="480"/>
    </location>
</feature>
<dbReference type="Pfam" id="PF00075">
    <property type="entry name" value="RNase_H"/>
    <property type="match status" value="1"/>
</dbReference>
<dbReference type="AlphaFoldDB" id="A0A4S3J3Z9"/>
<dbReference type="Proteomes" id="UP000308092">
    <property type="component" value="Unassembled WGS sequence"/>
</dbReference>
<dbReference type="Gene3D" id="3.30.420.10">
    <property type="entry name" value="Ribonuclease H-like superfamily/Ribonuclease H"/>
    <property type="match status" value="1"/>
</dbReference>
<dbReference type="GO" id="GO:0004523">
    <property type="term" value="F:RNA-DNA hybrid ribonuclease activity"/>
    <property type="evidence" value="ECO:0007669"/>
    <property type="project" value="InterPro"/>
</dbReference>
<keyword evidence="4" id="KW-1185">Reference proteome</keyword>
<gene>
    <name evidence="3" type="ORF">EYZ11_013085</name>
</gene>
<organism evidence="3 4">
    <name type="scientific">Aspergillus tanneri</name>
    <dbReference type="NCBI Taxonomy" id="1220188"/>
    <lineage>
        <taxon>Eukaryota</taxon>
        <taxon>Fungi</taxon>
        <taxon>Dikarya</taxon>
        <taxon>Ascomycota</taxon>
        <taxon>Pezizomycotina</taxon>
        <taxon>Eurotiomycetes</taxon>
        <taxon>Eurotiomycetidae</taxon>
        <taxon>Eurotiales</taxon>
        <taxon>Aspergillaceae</taxon>
        <taxon>Aspergillus</taxon>
        <taxon>Aspergillus subgen. Circumdati</taxon>
    </lineage>
</organism>
<name>A0A4S3J3Z9_9EURO</name>
<dbReference type="InterPro" id="IPR036397">
    <property type="entry name" value="RNaseH_sf"/>
</dbReference>
<accession>A0A4S3J3Z9</accession>
<evidence type="ECO:0000256" key="1">
    <source>
        <dbReference type="SAM" id="MobiDB-lite"/>
    </source>
</evidence>
<evidence type="ECO:0000313" key="4">
    <source>
        <dbReference type="Proteomes" id="UP000308092"/>
    </source>
</evidence>
<dbReference type="SUPFAM" id="SSF53098">
    <property type="entry name" value="Ribonuclease H-like"/>
    <property type="match status" value="1"/>
</dbReference>
<dbReference type="CDD" id="cd09276">
    <property type="entry name" value="Rnase_HI_RT_non_LTR"/>
    <property type="match status" value="1"/>
</dbReference>
<protein>
    <recommendedName>
        <fullName evidence="2">RNase H type-1 domain-containing protein</fullName>
    </recommendedName>
</protein>
<dbReference type="InterPro" id="IPR002156">
    <property type="entry name" value="RNaseH_domain"/>
</dbReference>
<sequence length="488" mass="55099">MDRITTWRHRKRIQTRAAILISGAFRNTAAAALGVELYLPPMRIQMQQIIQETAIRIQTGPSHTCPRGLRLQRGREETWESRVPYVIAPWELPLRCIISNAEQAVQDHDRICHTDRQVWYSDGSGYCGSVGAAAVSIRAGKVLKKHLGTESQSTVYVGELEGARMALEQSSAGVTPITVFADSQAAILAMGNPKRPSGQYALREIYARVRELRQQGPAGEDVEIRWIPAHIGVEGNEQADMAAKDAATGGAAVEISSVGASQGRPIIRLAVAAKRDVRQSLREQWERQRVGKPTRRLLPTPDKRNIRLYEHLSKPHTSIIMQMRTMRIGLRHFLFKIKQVDSDRCECDLGSQTPRHVLLECPLHTTCRGELMRHLDVIEGLRGRVQDYDAVISNPQAIRYVAEFMHQTGLLQQFRFAKLSEEDEEAPIQTPFWKDSNWTRKTMVRRKQGGRSQGQATASDARKAFLSRKARNQDRTKWEECSVNSMAR</sequence>
<comment type="caution">
    <text evidence="3">The sequence shown here is derived from an EMBL/GenBank/DDBJ whole genome shotgun (WGS) entry which is preliminary data.</text>
</comment>
<dbReference type="InterPro" id="IPR012337">
    <property type="entry name" value="RNaseH-like_sf"/>
</dbReference>
<evidence type="ECO:0000313" key="3">
    <source>
        <dbReference type="EMBL" id="THC87471.1"/>
    </source>
</evidence>
<reference evidence="3 4" key="1">
    <citation type="submission" date="2019-03" db="EMBL/GenBank/DDBJ databases">
        <title>The genome sequence of a newly discovered highly antifungal drug resistant Aspergillus species, Aspergillus tanneri NIH 1004.</title>
        <authorList>
            <person name="Mounaud S."/>
            <person name="Singh I."/>
            <person name="Joardar V."/>
            <person name="Pakala S."/>
            <person name="Pakala S."/>
            <person name="Venepally P."/>
            <person name="Hoover J."/>
            <person name="Nierman W."/>
            <person name="Chung J."/>
            <person name="Losada L."/>
        </authorList>
    </citation>
    <scope>NUCLEOTIDE SEQUENCE [LARGE SCALE GENOMIC DNA]</scope>
    <source>
        <strain evidence="3 4">NIH1004</strain>
    </source>
</reference>
<evidence type="ECO:0000259" key="2">
    <source>
        <dbReference type="PROSITE" id="PS50879"/>
    </source>
</evidence>
<proteinExistence type="predicted"/>